<sequence length="377" mass="43486">MFDKSTKPPHDGKNLNIQILRAIAIIMVVMQHYKIRMPTESWYLEMFRYIQLWPGVDIFLAISGYLMCKSLKNQSSGKGDFVKHLKSFLLKRFFRLYPVLMVWGTLTVLACFFTAERFYTNPLSEFKTFLTSLMAVSNIYLHHCVTNGYICSNGSGGVTWSLSLEWQLYFLIALIYIPLSRNINILAFIFTIICILSIFIPAAEPQNMAYAWWIRPIPFFIGAIIYLYNDKKIPINPLLSKLLFLIFFITLIASPLLVATQFVSLSIGLSGAFLFYIFLNNITIKRSLITHILNWLGDRSYSIYLCHIPVMLILATFYEYISKTLNMHPGYLTLLIAYIGTMLSSAHITYELVEKKGIAIRLKLNNIKKGHSPFFYI</sequence>
<keyword evidence="3" id="KW-0012">Acyltransferase</keyword>
<dbReference type="PANTHER" id="PTHR23028:SF53">
    <property type="entry name" value="ACYL_TRANSF_3 DOMAIN-CONTAINING PROTEIN"/>
    <property type="match status" value="1"/>
</dbReference>
<organism evidence="3 4">
    <name type="scientific">Pantoea brenneri</name>
    <dbReference type="NCBI Taxonomy" id="472694"/>
    <lineage>
        <taxon>Bacteria</taxon>
        <taxon>Pseudomonadati</taxon>
        <taxon>Pseudomonadota</taxon>
        <taxon>Gammaproteobacteria</taxon>
        <taxon>Enterobacterales</taxon>
        <taxon>Erwiniaceae</taxon>
        <taxon>Pantoea</taxon>
    </lineage>
</organism>
<dbReference type="EMBL" id="JBCGBG010000001">
    <property type="protein sequence ID" value="MEL7694513.1"/>
    <property type="molecule type" value="Genomic_DNA"/>
</dbReference>
<dbReference type="EC" id="2.3.-.-" evidence="3"/>
<feature type="transmembrane region" description="Helical" evidence="1">
    <location>
        <begin position="184"/>
        <end position="203"/>
    </location>
</feature>
<feature type="transmembrane region" description="Helical" evidence="1">
    <location>
        <begin position="300"/>
        <end position="318"/>
    </location>
</feature>
<dbReference type="InterPro" id="IPR002656">
    <property type="entry name" value="Acyl_transf_3_dom"/>
</dbReference>
<dbReference type="PANTHER" id="PTHR23028">
    <property type="entry name" value="ACETYLTRANSFERASE"/>
    <property type="match status" value="1"/>
</dbReference>
<keyword evidence="1" id="KW-0812">Transmembrane</keyword>
<evidence type="ECO:0000313" key="3">
    <source>
        <dbReference type="EMBL" id="MEL7694513.1"/>
    </source>
</evidence>
<evidence type="ECO:0000259" key="2">
    <source>
        <dbReference type="Pfam" id="PF01757"/>
    </source>
</evidence>
<gene>
    <name evidence="3" type="ORF">AABB92_02385</name>
</gene>
<feature type="transmembrane region" description="Helical" evidence="1">
    <location>
        <begin position="330"/>
        <end position="353"/>
    </location>
</feature>
<feature type="transmembrane region" description="Helical" evidence="1">
    <location>
        <begin position="158"/>
        <end position="177"/>
    </location>
</feature>
<dbReference type="Proteomes" id="UP001468095">
    <property type="component" value="Unassembled WGS sequence"/>
</dbReference>
<dbReference type="RefSeq" id="WP_342550272.1">
    <property type="nucleotide sequence ID" value="NZ_JBCGBG010000001.1"/>
</dbReference>
<feature type="transmembrane region" description="Helical" evidence="1">
    <location>
        <begin position="93"/>
        <end position="115"/>
    </location>
</feature>
<keyword evidence="1" id="KW-1133">Transmembrane helix</keyword>
<evidence type="ECO:0000313" key="4">
    <source>
        <dbReference type="Proteomes" id="UP001468095"/>
    </source>
</evidence>
<feature type="transmembrane region" description="Helical" evidence="1">
    <location>
        <begin position="262"/>
        <end position="279"/>
    </location>
</feature>
<proteinExistence type="predicted"/>
<accession>A0ABU9MIC4</accession>
<feature type="transmembrane region" description="Helical" evidence="1">
    <location>
        <begin position="50"/>
        <end position="68"/>
    </location>
</feature>
<evidence type="ECO:0000256" key="1">
    <source>
        <dbReference type="SAM" id="Phobius"/>
    </source>
</evidence>
<comment type="caution">
    <text evidence="3">The sequence shown here is derived from an EMBL/GenBank/DDBJ whole genome shotgun (WGS) entry which is preliminary data.</text>
</comment>
<feature type="transmembrane region" description="Helical" evidence="1">
    <location>
        <begin position="238"/>
        <end position="256"/>
    </location>
</feature>
<name>A0ABU9MIC4_9GAMM</name>
<dbReference type="Pfam" id="PF01757">
    <property type="entry name" value="Acyl_transf_3"/>
    <property type="match status" value="1"/>
</dbReference>
<dbReference type="InterPro" id="IPR050879">
    <property type="entry name" value="Acyltransferase_3"/>
</dbReference>
<reference evidence="3 4" key="1">
    <citation type="submission" date="2024-04" db="EMBL/GenBank/DDBJ databases">
        <authorList>
            <person name="Suleimanova A.D."/>
            <person name="Pudova D.S."/>
            <person name="Shagimardanova E.I."/>
            <person name="Sharipova M.R."/>
        </authorList>
    </citation>
    <scope>NUCLEOTIDE SEQUENCE [LARGE SCALE GENOMIC DNA]</scope>
    <source>
        <strain evidence="3 4">3.1</strain>
    </source>
</reference>
<keyword evidence="4" id="KW-1185">Reference proteome</keyword>
<protein>
    <submittedName>
        <fullName evidence="3">Acyltransferase</fullName>
        <ecNumber evidence="3">2.3.-.-</ecNumber>
    </submittedName>
</protein>
<feature type="transmembrane region" description="Helical" evidence="1">
    <location>
        <begin position="209"/>
        <end position="229"/>
    </location>
</feature>
<dbReference type="GO" id="GO:0016746">
    <property type="term" value="F:acyltransferase activity"/>
    <property type="evidence" value="ECO:0007669"/>
    <property type="project" value="UniProtKB-KW"/>
</dbReference>
<keyword evidence="3" id="KW-0808">Transferase</keyword>
<keyword evidence="1" id="KW-0472">Membrane</keyword>
<feature type="domain" description="Acyltransferase 3" evidence="2">
    <location>
        <begin position="15"/>
        <end position="340"/>
    </location>
</feature>